<dbReference type="RefSeq" id="XP_060279910.1">
    <property type="nucleotide sequence ID" value="XM_060425309.1"/>
</dbReference>
<organism evidence="2 3">
    <name type="scientific">Phialemonium atrogriseum</name>
    <dbReference type="NCBI Taxonomy" id="1093897"/>
    <lineage>
        <taxon>Eukaryota</taxon>
        <taxon>Fungi</taxon>
        <taxon>Dikarya</taxon>
        <taxon>Ascomycota</taxon>
        <taxon>Pezizomycotina</taxon>
        <taxon>Sordariomycetes</taxon>
        <taxon>Sordariomycetidae</taxon>
        <taxon>Cephalothecales</taxon>
        <taxon>Cephalothecaceae</taxon>
        <taxon>Phialemonium</taxon>
    </lineage>
</organism>
<keyword evidence="3" id="KW-1185">Reference proteome</keyword>
<dbReference type="AlphaFoldDB" id="A0AAJ0BTF8"/>
<protein>
    <submittedName>
        <fullName evidence="2">Uncharacterized protein</fullName>
    </submittedName>
</protein>
<reference evidence="2" key="1">
    <citation type="submission" date="2023-06" db="EMBL/GenBank/DDBJ databases">
        <title>Genome-scale phylogeny and comparative genomics of the fungal order Sordariales.</title>
        <authorList>
            <consortium name="Lawrence Berkeley National Laboratory"/>
            <person name="Hensen N."/>
            <person name="Bonometti L."/>
            <person name="Westerberg I."/>
            <person name="Brannstrom I.O."/>
            <person name="Guillou S."/>
            <person name="Cros-Aarteil S."/>
            <person name="Calhoun S."/>
            <person name="Haridas S."/>
            <person name="Kuo A."/>
            <person name="Mondo S."/>
            <person name="Pangilinan J."/>
            <person name="Riley R."/>
            <person name="Labutti K."/>
            <person name="Andreopoulos B."/>
            <person name="Lipzen A."/>
            <person name="Chen C."/>
            <person name="Yanf M."/>
            <person name="Daum C."/>
            <person name="Ng V."/>
            <person name="Clum A."/>
            <person name="Steindorff A."/>
            <person name="Ohm R."/>
            <person name="Martin F."/>
            <person name="Silar P."/>
            <person name="Natvig D."/>
            <person name="Lalanne C."/>
            <person name="Gautier V."/>
            <person name="Ament-Velasquez S.L."/>
            <person name="Kruys A."/>
            <person name="Hutchinson M.I."/>
            <person name="Powell A.J."/>
            <person name="Barry K."/>
            <person name="Miller A.N."/>
            <person name="Grigoriev I.V."/>
            <person name="Debuchy R."/>
            <person name="Gladieux P."/>
            <person name="Thoren M.H."/>
            <person name="Johannesson H."/>
        </authorList>
    </citation>
    <scope>NUCLEOTIDE SEQUENCE</scope>
    <source>
        <strain evidence="2">8032-3</strain>
    </source>
</reference>
<evidence type="ECO:0000256" key="1">
    <source>
        <dbReference type="SAM" id="MobiDB-lite"/>
    </source>
</evidence>
<feature type="compositionally biased region" description="Acidic residues" evidence="1">
    <location>
        <begin position="196"/>
        <end position="210"/>
    </location>
</feature>
<dbReference type="EMBL" id="MU839025">
    <property type="protein sequence ID" value="KAK1763697.1"/>
    <property type="molecule type" value="Genomic_DNA"/>
</dbReference>
<dbReference type="Proteomes" id="UP001244011">
    <property type="component" value="Unassembled WGS sequence"/>
</dbReference>
<proteinExistence type="predicted"/>
<feature type="region of interest" description="Disordered" evidence="1">
    <location>
        <begin position="195"/>
        <end position="216"/>
    </location>
</feature>
<name>A0AAJ0BTF8_9PEZI</name>
<feature type="compositionally biased region" description="Basic and acidic residues" evidence="1">
    <location>
        <begin position="766"/>
        <end position="785"/>
    </location>
</feature>
<evidence type="ECO:0000313" key="2">
    <source>
        <dbReference type="EMBL" id="KAK1763697.1"/>
    </source>
</evidence>
<comment type="caution">
    <text evidence="2">The sequence shown here is derived from an EMBL/GenBank/DDBJ whole genome shotgun (WGS) entry which is preliminary data.</text>
</comment>
<feature type="region of interest" description="Disordered" evidence="1">
    <location>
        <begin position="757"/>
        <end position="785"/>
    </location>
</feature>
<sequence length="785" mass="86989">MTQVSLEASGPRSFLIYIVARVGPSGSYRPLAVTLLAGSATRSNRGSDLVRTCLQIITILSDPANQLAIQGELRLAEEFYTRGHNPPRAELPEPSVSPDLLGLFELVEDEPERGWDRGLREFPFLSACLLLGAGYDPSTGELWEVRTEPLGTAYRDDSLEYGMVALDISELERIRYGIVGFTVNLMAEVNVRDDDAGYDPVEDSPPEDDGVPTVEENRPRVPLSAREYMAKFHYYGPEDVVQTLEEVPLVDIQALDYIWPTNALNPGSSPTLVDVDIDGPTTSTQPPEGSKRTLGDQAIVSLIGSTQEEDGFNMSIFDDVLLLPGFSSRLLRLLEEHPDRLGPTRSAGQLLKLAYAGHKHLDWVPYKHLSADGIAVALDSPELEGAESLIFRIGSNCGKTAQLAKSLLRLASLQQLCVLQEPIRTDDDPSAELFVQLSAAAAADPRTQRLLQDARIIFTGAYSASLRKTFWLPTTNYSPPVHAFPVQQMFVRHQLPTTDDTTKFWPNHFYLGDALLSPQRFAAGFLVFLHNLNTDDHLLTLATSPPDLASPPDRTAISPIPAEAFTIPLRPLATHGYTTNSRAECWSKARDLVPGGWTVLVSQERYFDARAAARNAQDHHHRPTEARFIRYAFVRARERVSVEDRSVDEIRSLDLGPRTLEVGGLEEFLRDTAPGGGVDATLVRRRLEELARGVADSPGHEPANRLGQARLGPGMEWVSVLGHAEACDVLRDFFEDAAFVRRNLRLAMEENPTERNWYPELLNGGESRDNESESRNDEVFKALRQ</sequence>
<dbReference type="GeneID" id="85308496"/>
<accession>A0AAJ0BTF8</accession>
<evidence type="ECO:0000313" key="3">
    <source>
        <dbReference type="Proteomes" id="UP001244011"/>
    </source>
</evidence>
<gene>
    <name evidence="2" type="ORF">QBC33DRAFT_479164</name>
</gene>